<evidence type="ECO:0000313" key="2">
    <source>
        <dbReference type="EMBL" id="GCC51829.1"/>
    </source>
</evidence>
<organism evidence="2 3">
    <name type="scientific">Chryseotalea sanaruensis</name>
    <dbReference type="NCBI Taxonomy" id="2482724"/>
    <lineage>
        <taxon>Bacteria</taxon>
        <taxon>Pseudomonadati</taxon>
        <taxon>Bacteroidota</taxon>
        <taxon>Cytophagia</taxon>
        <taxon>Cytophagales</taxon>
        <taxon>Chryseotaleaceae</taxon>
        <taxon>Chryseotalea</taxon>
    </lineage>
</organism>
<dbReference type="InterPro" id="IPR011990">
    <property type="entry name" value="TPR-like_helical_dom_sf"/>
</dbReference>
<keyword evidence="1" id="KW-0732">Signal</keyword>
<gene>
    <name evidence="2" type="ORF">SanaruYs_20580</name>
</gene>
<evidence type="ECO:0008006" key="4">
    <source>
        <dbReference type="Google" id="ProtNLM"/>
    </source>
</evidence>
<accession>A0A401UAA9</accession>
<comment type="caution">
    <text evidence="2">The sequence shown here is derived from an EMBL/GenBank/DDBJ whole genome shotgun (WGS) entry which is preliminary data.</text>
</comment>
<dbReference type="RefSeq" id="WP_160118635.1">
    <property type="nucleotide sequence ID" value="NZ_BHXQ01000003.1"/>
</dbReference>
<proteinExistence type="predicted"/>
<protein>
    <recommendedName>
        <fullName evidence="4">Tetratricopeptide repeat protein</fullName>
    </recommendedName>
</protein>
<dbReference type="OrthoDB" id="837043at2"/>
<evidence type="ECO:0000256" key="1">
    <source>
        <dbReference type="SAM" id="SignalP"/>
    </source>
</evidence>
<evidence type="ECO:0000313" key="3">
    <source>
        <dbReference type="Proteomes" id="UP000288227"/>
    </source>
</evidence>
<name>A0A401UAA9_9BACT</name>
<dbReference type="AlphaFoldDB" id="A0A401UAA9"/>
<dbReference type="Proteomes" id="UP000288227">
    <property type="component" value="Unassembled WGS sequence"/>
</dbReference>
<sequence length="205" mass="23566">MKYCLILFSFIYLPCILLAQTPSEKAREYQIQEEQYRKTILLREIDSGKYYMEIGEYELADKKLKYALDNIKSVPSELAYFFGKNSYFIGKYKQSVDWLTKYVQLKGTSGQYYQDAIAVLQKAENDLMAQRKTETAQLEEVFSQNYDIDCGPSGKVICPVCKGTTVIVKAGIFGNSYKTCNFCDKHGLLTCENYNKLIRGELAEQ</sequence>
<feature type="signal peptide" evidence="1">
    <location>
        <begin position="1"/>
        <end position="19"/>
    </location>
</feature>
<dbReference type="SUPFAM" id="SSF48452">
    <property type="entry name" value="TPR-like"/>
    <property type="match status" value="1"/>
</dbReference>
<dbReference type="EMBL" id="BHXQ01000003">
    <property type="protein sequence ID" value="GCC51829.1"/>
    <property type="molecule type" value="Genomic_DNA"/>
</dbReference>
<keyword evidence="3" id="KW-1185">Reference proteome</keyword>
<reference evidence="2 3" key="1">
    <citation type="submission" date="2018-11" db="EMBL/GenBank/DDBJ databases">
        <title>Chryseotalea sanarue gen. nov., sp., nov., a member of the family Cytophagaceae, isolated from a brackish lake in Hamamatsu Japan.</title>
        <authorList>
            <person name="Maejima Y."/>
            <person name="Iino T."/>
            <person name="Muraguchi Y."/>
            <person name="Fukuda K."/>
            <person name="Ohkuma M."/>
            <person name="Moriuchi R."/>
            <person name="Dohra H."/>
            <person name="Kimbara K."/>
            <person name="Shintani M."/>
        </authorList>
    </citation>
    <scope>NUCLEOTIDE SEQUENCE [LARGE SCALE GENOMIC DNA]</scope>
    <source>
        <strain evidence="2 3">Ys</strain>
    </source>
</reference>
<feature type="chain" id="PRO_5019029588" description="Tetratricopeptide repeat protein" evidence="1">
    <location>
        <begin position="20"/>
        <end position="205"/>
    </location>
</feature>